<protein>
    <submittedName>
        <fullName evidence="1">Uncharacterized protein</fullName>
    </submittedName>
</protein>
<accession>A0A2P2IRP1</accession>
<evidence type="ECO:0000313" key="1">
    <source>
        <dbReference type="EMBL" id="MBW83902.1"/>
    </source>
</evidence>
<name>A0A2P2IRP1_RHIMU</name>
<dbReference type="AlphaFoldDB" id="A0A2P2IRP1"/>
<reference evidence="1" key="1">
    <citation type="submission" date="2018-02" db="EMBL/GenBank/DDBJ databases">
        <title>Rhizophora mucronata_Transcriptome.</title>
        <authorList>
            <person name="Meera S.P."/>
            <person name="Sreeshan A."/>
            <person name="Augustine A."/>
        </authorList>
    </citation>
    <scope>NUCLEOTIDE SEQUENCE</scope>
    <source>
        <tissue evidence="1">Leaf</tissue>
    </source>
</reference>
<dbReference type="EMBL" id="GGEC01003419">
    <property type="protein sequence ID" value="MBW83902.1"/>
    <property type="molecule type" value="Transcribed_RNA"/>
</dbReference>
<sequence length="46" mass="5317">MRLNGRFSDVAIVCFSISYLTNIQQKRPMKDKYKKNNCSNAIIPIP</sequence>
<proteinExistence type="predicted"/>
<organism evidence="1">
    <name type="scientific">Rhizophora mucronata</name>
    <name type="common">Asiatic mangrove</name>
    <dbReference type="NCBI Taxonomy" id="61149"/>
    <lineage>
        <taxon>Eukaryota</taxon>
        <taxon>Viridiplantae</taxon>
        <taxon>Streptophyta</taxon>
        <taxon>Embryophyta</taxon>
        <taxon>Tracheophyta</taxon>
        <taxon>Spermatophyta</taxon>
        <taxon>Magnoliopsida</taxon>
        <taxon>eudicotyledons</taxon>
        <taxon>Gunneridae</taxon>
        <taxon>Pentapetalae</taxon>
        <taxon>rosids</taxon>
        <taxon>fabids</taxon>
        <taxon>Malpighiales</taxon>
        <taxon>Rhizophoraceae</taxon>
        <taxon>Rhizophora</taxon>
    </lineage>
</organism>